<keyword evidence="4 7" id="KW-0808">Transferase</keyword>
<dbReference type="RefSeq" id="WP_026640735.1">
    <property type="nucleotide sequence ID" value="NZ_NEVI01000023.1"/>
</dbReference>
<keyword evidence="2" id="KW-1003">Cell membrane</keyword>
<comment type="subcellular location">
    <subcellularLocation>
        <location evidence="1">Cell inner membrane</location>
    </subcellularLocation>
</comment>
<dbReference type="EMBL" id="NEVK01000008">
    <property type="protein sequence ID" value="OZI16508.1"/>
    <property type="molecule type" value="Genomic_DNA"/>
</dbReference>
<evidence type="ECO:0000313" key="7">
    <source>
        <dbReference type="EMBL" id="OZI16508.1"/>
    </source>
</evidence>
<evidence type="ECO:0000256" key="5">
    <source>
        <dbReference type="ARBA" id="ARBA00023136"/>
    </source>
</evidence>
<dbReference type="CDD" id="cd07984">
    <property type="entry name" value="LPLAT_LABLAT-like"/>
    <property type="match status" value="1"/>
</dbReference>
<comment type="caution">
    <text evidence="7">The sequence shown here is derived from an EMBL/GenBank/DDBJ whole genome shotgun (WGS) entry which is preliminary data.</text>
</comment>
<dbReference type="Pfam" id="PF03279">
    <property type="entry name" value="Lip_A_acyltrans"/>
    <property type="match status" value="1"/>
</dbReference>
<dbReference type="Proteomes" id="UP000216947">
    <property type="component" value="Unassembled WGS sequence"/>
</dbReference>
<dbReference type="GO" id="GO:0005886">
    <property type="term" value="C:plasma membrane"/>
    <property type="evidence" value="ECO:0007669"/>
    <property type="project" value="UniProtKB-SubCell"/>
</dbReference>
<dbReference type="OrthoDB" id="9803456at2"/>
<keyword evidence="8" id="KW-1185">Reference proteome</keyword>
<name>A0A261QUN9_9BORD</name>
<proteinExistence type="predicted"/>
<evidence type="ECO:0000313" key="8">
    <source>
        <dbReference type="Proteomes" id="UP000216947"/>
    </source>
</evidence>
<sequence>MTDFKTRALAALFAWFGRMRPATRQRVGAALGWLAPRLARSRARIVRMNLRLCFPDEPEALRERWLHEHFRALAQTIVDRGVLWYGTPEAVREMVTQTGAERINALIAEGRPVLLLAPHFVALDAAATRLTMEVPSSATMYTPQSDPSVDAIVSRGRARFNEVFLVSRKDGVRELIRHLRAPRPVYYLPDMDFGRNGAVFVPFFGVPAATLLATAQLARKWDAAVLPVIDFWDPATGRYHVEVLPALDDFPGEGSLEDATARLNREIEAWVRRCPSQYYWVHRRFKTRPLGEAKFY</sequence>
<evidence type="ECO:0000256" key="1">
    <source>
        <dbReference type="ARBA" id="ARBA00004533"/>
    </source>
</evidence>
<organism evidence="7 8">
    <name type="scientific">Bordetella genomosp. 7</name>
    <dbReference type="NCBI Taxonomy" id="1416805"/>
    <lineage>
        <taxon>Bacteria</taxon>
        <taxon>Pseudomonadati</taxon>
        <taxon>Pseudomonadota</taxon>
        <taxon>Betaproteobacteria</taxon>
        <taxon>Burkholderiales</taxon>
        <taxon>Alcaligenaceae</taxon>
        <taxon>Bordetella</taxon>
    </lineage>
</organism>
<dbReference type="InterPro" id="IPR004960">
    <property type="entry name" value="LipA_acyltrans"/>
</dbReference>
<dbReference type="PIRSF" id="PIRSF026649">
    <property type="entry name" value="MsbB"/>
    <property type="match status" value="1"/>
</dbReference>
<keyword evidence="6 7" id="KW-0012">Acyltransferase</keyword>
<evidence type="ECO:0000256" key="3">
    <source>
        <dbReference type="ARBA" id="ARBA00022519"/>
    </source>
</evidence>
<protein>
    <submittedName>
        <fullName evidence="7">Acyltransferase</fullName>
    </submittedName>
</protein>
<accession>A0A261QUN9</accession>
<evidence type="ECO:0000256" key="6">
    <source>
        <dbReference type="ARBA" id="ARBA00023315"/>
    </source>
</evidence>
<keyword evidence="3" id="KW-0997">Cell inner membrane</keyword>
<evidence type="ECO:0000256" key="4">
    <source>
        <dbReference type="ARBA" id="ARBA00022679"/>
    </source>
</evidence>
<dbReference type="AlphaFoldDB" id="A0A261QUN9"/>
<evidence type="ECO:0000256" key="2">
    <source>
        <dbReference type="ARBA" id="ARBA00022475"/>
    </source>
</evidence>
<dbReference type="GO" id="GO:0016746">
    <property type="term" value="F:acyltransferase activity"/>
    <property type="evidence" value="ECO:0007669"/>
    <property type="project" value="UniProtKB-KW"/>
</dbReference>
<reference evidence="8" key="1">
    <citation type="submission" date="2017-05" db="EMBL/GenBank/DDBJ databases">
        <title>Complete and WGS of Bordetella genogroups.</title>
        <authorList>
            <person name="Spilker T."/>
            <person name="Lipuma J."/>
        </authorList>
    </citation>
    <scope>NUCLEOTIDE SEQUENCE [LARGE SCALE GENOMIC DNA]</scope>
    <source>
        <strain evidence="8">AU18089</strain>
    </source>
</reference>
<dbReference type="GO" id="GO:0009247">
    <property type="term" value="P:glycolipid biosynthetic process"/>
    <property type="evidence" value="ECO:0007669"/>
    <property type="project" value="UniProtKB-ARBA"/>
</dbReference>
<dbReference type="PANTHER" id="PTHR30606">
    <property type="entry name" value="LIPID A BIOSYNTHESIS LAUROYL ACYLTRANSFERASE"/>
    <property type="match status" value="1"/>
</dbReference>
<gene>
    <name evidence="7" type="ORF">CAL19_17675</name>
</gene>
<keyword evidence="5" id="KW-0472">Membrane</keyword>
<dbReference type="PANTHER" id="PTHR30606:SF9">
    <property type="entry name" value="LIPID A BIOSYNTHESIS LAUROYLTRANSFERASE"/>
    <property type="match status" value="1"/>
</dbReference>